<dbReference type="InterPro" id="IPR003439">
    <property type="entry name" value="ABC_transporter-like_ATP-bd"/>
</dbReference>
<evidence type="ECO:0000313" key="1">
    <source>
        <dbReference type="EMBL" id="URZ09849.1"/>
    </source>
</evidence>
<dbReference type="Proteomes" id="UP000190951">
    <property type="component" value="Chromosome"/>
</dbReference>
<dbReference type="STRING" id="84029.CROST_12250"/>
<protein>
    <submittedName>
        <fullName evidence="1">Linearmycin resistance ATP-binding protein LnrL</fullName>
        <ecNumber evidence="1">3.6.3.-</ecNumber>
    </submittedName>
</protein>
<dbReference type="AlphaFoldDB" id="A0A1S8LPF7"/>
<keyword evidence="1" id="KW-0067">ATP-binding</keyword>
<dbReference type="EC" id="3.6.3.-" evidence="1"/>
<keyword evidence="1" id="KW-0547">Nucleotide-binding</keyword>
<sequence length="244" mass="27216">MIELVNVNKTYNGKNKAVDNLNFSINSGEIFGFLGPNGAGKSTTIKMITGIIKADSGSIKIDGLDITENPIEVKKKIGYVPDSPDMFLRLKGIEYLNFMADVYDVTTEDRKARIDGLSKYFDMESALDDKIQSYSHGMRQKIVVMGALVHDPDVWILDEPMTGLDPKASYNLKEMMRKHADSGKTVFFSTHVLEVAEKLCDRIGIVSKGKIVFCGTINEMKQKLQEEGSSLEKMFLELIDDGDK</sequence>
<organism evidence="1 2">
    <name type="scientific">Clostridium felsineum</name>
    <dbReference type="NCBI Taxonomy" id="36839"/>
    <lineage>
        <taxon>Bacteria</taxon>
        <taxon>Bacillati</taxon>
        <taxon>Bacillota</taxon>
        <taxon>Clostridia</taxon>
        <taxon>Eubacteriales</taxon>
        <taxon>Clostridiaceae</taxon>
        <taxon>Clostridium</taxon>
    </lineage>
</organism>
<dbReference type="SMART" id="SM00382">
    <property type="entry name" value="AAA"/>
    <property type="match status" value="1"/>
</dbReference>
<evidence type="ECO:0000313" key="2">
    <source>
        <dbReference type="Proteomes" id="UP000190951"/>
    </source>
</evidence>
<dbReference type="PROSITE" id="PS50893">
    <property type="entry name" value="ABC_TRANSPORTER_2"/>
    <property type="match status" value="1"/>
</dbReference>
<dbReference type="PANTHER" id="PTHR42939">
    <property type="entry name" value="ABC TRANSPORTER ATP-BINDING PROTEIN ALBC-RELATED"/>
    <property type="match status" value="1"/>
</dbReference>
<dbReference type="PANTHER" id="PTHR42939:SF1">
    <property type="entry name" value="ABC TRANSPORTER ATP-BINDING PROTEIN ALBC-RELATED"/>
    <property type="match status" value="1"/>
</dbReference>
<gene>
    <name evidence="1" type="primary">lnrL_4</name>
    <name evidence="1" type="ORF">CROST_005480</name>
</gene>
<keyword evidence="2" id="KW-1185">Reference proteome</keyword>
<name>A0A1S8LPF7_9CLOT</name>
<dbReference type="InterPro" id="IPR003593">
    <property type="entry name" value="AAA+_ATPase"/>
</dbReference>
<dbReference type="SUPFAM" id="SSF52540">
    <property type="entry name" value="P-loop containing nucleoside triphosphate hydrolases"/>
    <property type="match status" value="1"/>
</dbReference>
<dbReference type="InterPro" id="IPR051782">
    <property type="entry name" value="ABC_Transporter_VariousFunc"/>
</dbReference>
<dbReference type="GO" id="GO:0016887">
    <property type="term" value="F:ATP hydrolysis activity"/>
    <property type="evidence" value="ECO:0007669"/>
    <property type="project" value="InterPro"/>
</dbReference>
<dbReference type="KEGG" id="crw:CROST_005480"/>
<dbReference type="CDD" id="cd03230">
    <property type="entry name" value="ABC_DR_subfamily_A"/>
    <property type="match status" value="1"/>
</dbReference>
<dbReference type="RefSeq" id="WP_077835852.1">
    <property type="nucleotide sequence ID" value="NZ_CP096983.1"/>
</dbReference>
<accession>A0A1S8LPF7</accession>
<dbReference type="InterPro" id="IPR027417">
    <property type="entry name" value="P-loop_NTPase"/>
</dbReference>
<reference evidence="1 2" key="1">
    <citation type="submission" date="2022-04" db="EMBL/GenBank/DDBJ databases">
        <title>Genome sequence of C. roseum typestrain.</title>
        <authorList>
            <person name="Poehlein A."/>
            <person name="Schoch T."/>
            <person name="Duerre P."/>
            <person name="Daniel R."/>
        </authorList>
    </citation>
    <scope>NUCLEOTIDE SEQUENCE [LARGE SCALE GENOMIC DNA]</scope>
    <source>
        <strain evidence="1 2">DSM 7320</strain>
    </source>
</reference>
<proteinExistence type="predicted"/>
<keyword evidence="1" id="KW-0378">Hydrolase</keyword>
<dbReference type="GO" id="GO:0005524">
    <property type="term" value="F:ATP binding"/>
    <property type="evidence" value="ECO:0007669"/>
    <property type="project" value="UniProtKB-KW"/>
</dbReference>
<dbReference type="Gene3D" id="3.40.50.300">
    <property type="entry name" value="P-loop containing nucleotide triphosphate hydrolases"/>
    <property type="match status" value="1"/>
</dbReference>
<dbReference type="EMBL" id="CP096983">
    <property type="protein sequence ID" value="URZ09849.1"/>
    <property type="molecule type" value="Genomic_DNA"/>
</dbReference>
<dbReference type="Pfam" id="PF00005">
    <property type="entry name" value="ABC_tran"/>
    <property type="match status" value="1"/>
</dbReference>